<dbReference type="PANTHER" id="PTHR12385">
    <property type="entry name" value="CHOLINE TRANSPORTER-LIKE (SLC FAMILY 44)"/>
    <property type="match status" value="1"/>
</dbReference>
<keyword evidence="6" id="KW-0325">Glycoprotein</keyword>
<evidence type="ECO:0000256" key="4">
    <source>
        <dbReference type="ARBA" id="ARBA00022989"/>
    </source>
</evidence>
<gene>
    <name evidence="9" type="primary">LOC115232602</name>
</gene>
<organism evidence="8 9">
    <name type="scientific">Octopus sinensis</name>
    <name type="common">East Asian common octopus</name>
    <dbReference type="NCBI Taxonomy" id="2607531"/>
    <lineage>
        <taxon>Eukaryota</taxon>
        <taxon>Metazoa</taxon>
        <taxon>Spiralia</taxon>
        <taxon>Lophotrochozoa</taxon>
        <taxon>Mollusca</taxon>
        <taxon>Cephalopoda</taxon>
        <taxon>Coleoidea</taxon>
        <taxon>Octopodiformes</taxon>
        <taxon>Octopoda</taxon>
        <taxon>Incirrata</taxon>
        <taxon>Octopodidae</taxon>
        <taxon>Octopus</taxon>
    </lineage>
</organism>
<dbReference type="GO" id="GO:0005886">
    <property type="term" value="C:plasma membrane"/>
    <property type="evidence" value="ECO:0007669"/>
    <property type="project" value="UniProtKB-SubCell"/>
</dbReference>
<sequence length="725" mass="82075">MCGNTDEEDTTDSGYSSKFGPPIAYDPTFRGPVKSRNCTDVFCCILFVICVASMIGVSVFGFIHGDPRRLLYPTDSKGNICGYGEFVDRPKLVFFDLLTCSKMGRDVESLGCPTPQVCVKECPTENYVYLESAQEEKANRNKILQKERERLICKYGVDRMSENIQDLVSQGLCTAYYVKSISVAHRCIPAVFKSNSMYDVLQSGNSTVKLMSKDGDKITPNALAEATRYLIEFHKFQEYGEMIFSDIKNSWLLIVVCFLIAVLISLVWVILLRCIAAVLVWVTLIAFFALLGFVIYYTFNTYVELKNSGKENDFGLTPAFAGNFEYYLGLEQTWLAAGIICSVIFVVCLLLLIFVAKKLCLAIELIKEASRASTAMIFTFIWPFVPFLLEAGILFYWITSAIYLATMGRPETYRNVVNISHGMKNLSRIHCNNHNGKFVEDMCDFVHYGDSKYAVAFEVFLLFMVFWLISFVTALNQMVLSGAFATYYWSYNKKMDIPTFPILASFGRAIRYHLGSLAFGSLIVAIVKFIRVILEFISYKLRNSHNKVARFMLKCFSCCFWCLENFLKFLNKNAYIQIAIHGKSFCVAAKKAFALIMRNPLNTVIMDKVTDLILFLSKLMVTAAVAFIAIAVLQHDPNLSDIQPGYLTQDKPFSILSLSVIVIGSYFIADCFFCVYEMAVDTIFLCFTEDTERNDGSPDRPYYMSTQLMKILGKKNKLLNSNNSN</sequence>
<dbReference type="Pfam" id="PF04515">
    <property type="entry name" value="Choline_transpo"/>
    <property type="match status" value="1"/>
</dbReference>
<evidence type="ECO:0000256" key="2">
    <source>
        <dbReference type="ARBA" id="ARBA00007168"/>
    </source>
</evidence>
<dbReference type="InterPro" id="IPR007603">
    <property type="entry name" value="Choline_transptr-like"/>
</dbReference>
<dbReference type="GO" id="GO:0022857">
    <property type="term" value="F:transmembrane transporter activity"/>
    <property type="evidence" value="ECO:0007669"/>
    <property type="project" value="UniProtKB-UniRule"/>
</dbReference>
<keyword evidence="3 7" id="KW-0812">Transmembrane</keyword>
<dbReference type="RefSeq" id="XP_029658439.1">
    <property type="nucleotide sequence ID" value="XM_029802579.2"/>
</dbReference>
<dbReference type="PANTHER" id="PTHR12385:SF14">
    <property type="entry name" value="CHOLINE TRANSPORTER-LIKE 2"/>
    <property type="match status" value="1"/>
</dbReference>
<keyword evidence="5 7" id="KW-0472">Membrane</keyword>
<reference evidence="9" key="1">
    <citation type="submission" date="2025-08" db="UniProtKB">
        <authorList>
            <consortium name="RefSeq"/>
        </authorList>
    </citation>
    <scope>IDENTIFICATION</scope>
</reference>
<feature type="transmembrane region" description="Helical" evidence="7">
    <location>
        <begin position="653"/>
        <end position="676"/>
    </location>
</feature>
<dbReference type="KEGG" id="osn:115232602"/>
<dbReference type="AlphaFoldDB" id="A0A6P7U159"/>
<feature type="transmembrane region" description="Helical" evidence="7">
    <location>
        <begin position="459"/>
        <end position="489"/>
    </location>
</feature>
<feature type="transmembrane region" description="Helical" evidence="7">
    <location>
        <begin position="551"/>
        <end position="570"/>
    </location>
</feature>
<accession>A0A6P7U159</accession>
<evidence type="ECO:0000313" key="9">
    <source>
        <dbReference type="RefSeq" id="XP_029658439.1"/>
    </source>
</evidence>
<comment type="similarity">
    <text evidence="2 7">Belongs to the CTL (choline transporter-like) family.</text>
</comment>
<feature type="transmembrane region" description="Helical" evidence="7">
    <location>
        <begin position="41"/>
        <end position="63"/>
    </location>
</feature>
<proteinExistence type="inferred from homology"/>
<evidence type="ECO:0000256" key="5">
    <source>
        <dbReference type="ARBA" id="ARBA00023136"/>
    </source>
</evidence>
<evidence type="ECO:0000313" key="8">
    <source>
        <dbReference type="Proteomes" id="UP000515154"/>
    </source>
</evidence>
<keyword evidence="4 7" id="KW-1133">Transmembrane helix</keyword>
<feature type="transmembrane region" description="Helical" evidence="7">
    <location>
        <begin position="510"/>
        <end position="531"/>
    </location>
</feature>
<comment type="subcellular location">
    <subcellularLocation>
        <location evidence="7">Cell membrane</location>
        <topology evidence="7">Multi-pass membrane protein</topology>
    </subcellularLocation>
    <subcellularLocation>
        <location evidence="1">Membrane</location>
        <topology evidence="1">Multi-pass membrane protein</topology>
    </subcellularLocation>
</comment>
<feature type="transmembrane region" description="Helical" evidence="7">
    <location>
        <begin position="612"/>
        <end position="633"/>
    </location>
</feature>
<evidence type="ECO:0000256" key="6">
    <source>
        <dbReference type="ARBA" id="ARBA00023180"/>
    </source>
</evidence>
<dbReference type="Proteomes" id="UP000515154">
    <property type="component" value="Linkage group LG1"/>
</dbReference>
<evidence type="ECO:0000256" key="3">
    <source>
        <dbReference type="ARBA" id="ARBA00022692"/>
    </source>
</evidence>
<comment type="function">
    <text evidence="7">Choline transporter.</text>
</comment>
<evidence type="ECO:0000256" key="1">
    <source>
        <dbReference type="ARBA" id="ARBA00004141"/>
    </source>
</evidence>
<feature type="transmembrane region" description="Helical" evidence="7">
    <location>
        <begin position="251"/>
        <end position="271"/>
    </location>
</feature>
<name>A0A6P7U159_9MOLL</name>
<evidence type="ECO:0000256" key="7">
    <source>
        <dbReference type="RuleBase" id="RU368066"/>
    </source>
</evidence>
<keyword evidence="8" id="KW-1185">Reference proteome</keyword>
<feature type="transmembrane region" description="Helical" evidence="7">
    <location>
        <begin position="377"/>
        <end position="398"/>
    </location>
</feature>
<protein>
    <recommendedName>
        <fullName evidence="7">Choline transporter-like protein</fullName>
    </recommendedName>
</protein>
<feature type="transmembrane region" description="Helical" evidence="7">
    <location>
        <begin position="278"/>
        <end position="299"/>
    </location>
</feature>
<feature type="transmembrane region" description="Helical" evidence="7">
    <location>
        <begin position="334"/>
        <end position="356"/>
    </location>
</feature>